<dbReference type="EMBL" id="OX597839">
    <property type="protein sequence ID" value="CAI9741561.1"/>
    <property type="molecule type" value="Genomic_DNA"/>
</dbReference>
<name>A0AA36FJQ8_OCTVU</name>
<keyword evidence="3" id="KW-1185">Reference proteome</keyword>
<sequence>MKLLSHWTKCLMVFVAVLCIRSPNAAKVDMTLHPFLVDKIGTSCACNQHTPSPKIAGLVPKLETIHSADFCREKLAYKRLNERKKKSPGCRHALPHQGLICWKQQSSLTRNTP</sequence>
<organism evidence="2 3">
    <name type="scientific">Octopus vulgaris</name>
    <name type="common">Common octopus</name>
    <dbReference type="NCBI Taxonomy" id="6645"/>
    <lineage>
        <taxon>Eukaryota</taxon>
        <taxon>Metazoa</taxon>
        <taxon>Spiralia</taxon>
        <taxon>Lophotrochozoa</taxon>
        <taxon>Mollusca</taxon>
        <taxon>Cephalopoda</taxon>
        <taxon>Coleoidea</taxon>
        <taxon>Octopodiformes</taxon>
        <taxon>Octopoda</taxon>
        <taxon>Incirrata</taxon>
        <taxon>Octopodidae</taxon>
        <taxon>Octopus</taxon>
    </lineage>
</organism>
<proteinExistence type="predicted"/>
<evidence type="ECO:0000256" key="1">
    <source>
        <dbReference type="SAM" id="SignalP"/>
    </source>
</evidence>
<feature type="chain" id="PRO_5041397273" evidence="1">
    <location>
        <begin position="27"/>
        <end position="113"/>
    </location>
</feature>
<feature type="signal peptide" evidence="1">
    <location>
        <begin position="1"/>
        <end position="26"/>
    </location>
</feature>
<reference evidence="2" key="1">
    <citation type="submission" date="2023-08" db="EMBL/GenBank/DDBJ databases">
        <authorList>
            <person name="Alioto T."/>
            <person name="Alioto T."/>
            <person name="Gomez Garrido J."/>
        </authorList>
    </citation>
    <scope>NUCLEOTIDE SEQUENCE</scope>
</reference>
<keyword evidence="1" id="KW-0732">Signal</keyword>
<protein>
    <submittedName>
        <fullName evidence="2">Uncharacterized protein</fullName>
    </submittedName>
</protein>
<evidence type="ECO:0000313" key="3">
    <source>
        <dbReference type="Proteomes" id="UP001162480"/>
    </source>
</evidence>
<dbReference type="AlphaFoldDB" id="A0AA36FJQ8"/>
<dbReference type="Proteomes" id="UP001162480">
    <property type="component" value="Chromosome 26"/>
</dbReference>
<evidence type="ECO:0000313" key="2">
    <source>
        <dbReference type="EMBL" id="CAI9741561.1"/>
    </source>
</evidence>
<gene>
    <name evidence="2" type="ORF">OCTVUL_1B013477</name>
</gene>
<accession>A0AA36FJQ8</accession>